<dbReference type="InterPro" id="IPR016181">
    <property type="entry name" value="Acyl_CoA_acyltransferase"/>
</dbReference>
<accession>A0A231VP93</accession>
<dbReference type="GO" id="GO:0008080">
    <property type="term" value="F:N-acetyltransferase activity"/>
    <property type="evidence" value="ECO:0007669"/>
    <property type="project" value="UniProtKB-ARBA"/>
</dbReference>
<dbReference type="SUPFAM" id="SSF55729">
    <property type="entry name" value="Acyl-CoA N-acyltransferases (Nat)"/>
    <property type="match status" value="1"/>
</dbReference>
<feature type="domain" description="N-acetyltransferase" evidence="3">
    <location>
        <begin position="3"/>
        <end position="154"/>
    </location>
</feature>
<sequence>MNIKIREAELNDYESISTLVKEVHSLHVRNRPDVENPFTEERFKEILNDDKTKVFVAENSNNEIIAYSIIEIMIARNIPILKERKFVYIDDLCVSSTHRRKGVGRMLFKHIVDYAKKSGYDALELTVWEFNSDAIKFYESLGMTTRNRRMELKI</sequence>
<dbReference type="CDD" id="cd04301">
    <property type="entry name" value="NAT_SF"/>
    <property type="match status" value="1"/>
</dbReference>
<dbReference type="InterPro" id="IPR000182">
    <property type="entry name" value="GNAT_dom"/>
</dbReference>
<dbReference type="RefSeq" id="WP_094043299.1">
    <property type="nucleotide sequence ID" value="NZ_CP117247.1"/>
</dbReference>
<dbReference type="Proteomes" id="UP000215301">
    <property type="component" value="Unassembled WGS sequence"/>
</dbReference>
<dbReference type="PROSITE" id="PS51186">
    <property type="entry name" value="GNAT"/>
    <property type="match status" value="1"/>
</dbReference>
<gene>
    <name evidence="4" type="ORF">CE561_00865</name>
</gene>
<dbReference type="Pfam" id="PF00583">
    <property type="entry name" value="Acetyltransf_1"/>
    <property type="match status" value="1"/>
</dbReference>
<organism evidence="4 5">
    <name type="scientific">Thermoanaerobacterium thermosaccharolyticum</name>
    <name type="common">Clostridium thermosaccharolyticum</name>
    <dbReference type="NCBI Taxonomy" id="1517"/>
    <lineage>
        <taxon>Bacteria</taxon>
        <taxon>Bacillati</taxon>
        <taxon>Bacillota</taxon>
        <taxon>Clostridia</taxon>
        <taxon>Thermoanaerobacterales</taxon>
        <taxon>Thermoanaerobacteraceae</taxon>
        <taxon>Thermoanaerobacterium</taxon>
    </lineage>
</organism>
<evidence type="ECO:0000256" key="1">
    <source>
        <dbReference type="ARBA" id="ARBA00022679"/>
    </source>
</evidence>
<dbReference type="InterPro" id="IPR051016">
    <property type="entry name" value="Diverse_Substrate_AcTransf"/>
</dbReference>
<keyword evidence="2" id="KW-0012">Acyltransferase</keyword>
<proteinExistence type="predicted"/>
<evidence type="ECO:0000259" key="3">
    <source>
        <dbReference type="PROSITE" id="PS51186"/>
    </source>
</evidence>
<comment type="caution">
    <text evidence="4">The sequence shown here is derived from an EMBL/GenBank/DDBJ whole genome shotgun (WGS) entry which is preliminary data.</text>
</comment>
<dbReference type="Gene3D" id="3.40.630.30">
    <property type="match status" value="1"/>
</dbReference>
<dbReference type="PANTHER" id="PTHR10545">
    <property type="entry name" value="DIAMINE N-ACETYLTRANSFERASE"/>
    <property type="match status" value="1"/>
</dbReference>
<name>A0A231VP93_THETR</name>
<keyword evidence="1 4" id="KW-0808">Transferase</keyword>
<dbReference type="AlphaFoldDB" id="A0A231VP93"/>
<evidence type="ECO:0000256" key="2">
    <source>
        <dbReference type="ARBA" id="ARBA00023315"/>
    </source>
</evidence>
<dbReference type="EMBL" id="NKHD01000002">
    <property type="protein sequence ID" value="OXT09546.1"/>
    <property type="molecule type" value="Genomic_DNA"/>
</dbReference>
<evidence type="ECO:0000313" key="4">
    <source>
        <dbReference type="EMBL" id="OXT09546.1"/>
    </source>
</evidence>
<protein>
    <submittedName>
        <fullName evidence="4">GNAT family N-acetyltransferase</fullName>
    </submittedName>
</protein>
<evidence type="ECO:0000313" key="5">
    <source>
        <dbReference type="Proteomes" id="UP000215301"/>
    </source>
</evidence>
<dbReference type="PANTHER" id="PTHR10545:SF29">
    <property type="entry name" value="GH14572P-RELATED"/>
    <property type="match status" value="1"/>
</dbReference>
<reference evidence="4 5" key="1">
    <citation type="submission" date="2017-06" db="EMBL/GenBank/DDBJ databases">
        <title>Isolation and characterization of a thermophilic and butanogenic Thermoanaerobacterium thermosaccharolyticum M5 capable of efficient degradation of hemicellulose.</title>
        <authorList>
            <person name="Xin F."/>
            <person name="Jiang Y."/>
        </authorList>
    </citation>
    <scope>NUCLEOTIDE SEQUENCE [LARGE SCALE GENOMIC DNA]</scope>
    <source>
        <strain evidence="4 5">M5</strain>
    </source>
</reference>